<evidence type="ECO:0000313" key="4">
    <source>
        <dbReference type="Proteomes" id="UP000564536"/>
    </source>
</evidence>
<gene>
    <name evidence="2" type="ORF">HB943_12895</name>
    <name evidence="1" type="ORF">UE46_16010</name>
</gene>
<reference evidence="1" key="1">
    <citation type="submission" date="2015-03" db="EMBL/GenBank/DDBJ databases">
        <authorList>
            <person name="Murphy D."/>
        </authorList>
    </citation>
    <scope>NUCLEOTIDE SEQUENCE [LARGE SCALE GENOMIC DNA]</scope>
    <source>
        <strain evidence="1">WS 4560</strain>
    </source>
</reference>
<organism evidence="1 3">
    <name type="scientific">Listeria weihenstephanensis</name>
    <dbReference type="NCBI Taxonomy" id="1006155"/>
    <lineage>
        <taxon>Bacteria</taxon>
        <taxon>Bacillati</taxon>
        <taxon>Bacillota</taxon>
        <taxon>Bacilli</taxon>
        <taxon>Bacillales</taxon>
        <taxon>Listeriaceae</taxon>
        <taxon>Listeria</taxon>
    </lineage>
</organism>
<dbReference type="Proteomes" id="UP000223060">
    <property type="component" value="Chromosome"/>
</dbReference>
<evidence type="ECO:0000313" key="3">
    <source>
        <dbReference type="Proteomes" id="UP000223060"/>
    </source>
</evidence>
<reference evidence="2 4" key="3">
    <citation type="submission" date="2020-03" db="EMBL/GenBank/DDBJ databases">
        <title>Soil Listeria distribution.</title>
        <authorList>
            <person name="Liao J."/>
            <person name="Wiedmann M."/>
        </authorList>
    </citation>
    <scope>NUCLEOTIDE SEQUENCE [LARGE SCALE GENOMIC DNA]</scope>
    <source>
        <strain evidence="2 4">FSL L7-1523</strain>
    </source>
</reference>
<dbReference type="RefSeq" id="WP_118907782.1">
    <property type="nucleotide sequence ID" value="NZ_CP011102.1"/>
</dbReference>
<dbReference type="AlphaFoldDB" id="A0A1S7FY70"/>
<reference evidence="3" key="2">
    <citation type="submission" date="2015-03" db="EMBL/GenBank/DDBJ databases">
        <authorList>
            <person name="Ferrari E."/>
            <person name="Walter M.C."/>
            <person name="Huptas C."/>
            <person name="Scherer S."/>
            <person name="Mueller-Herbst S."/>
        </authorList>
    </citation>
    <scope>NUCLEOTIDE SEQUENCE [LARGE SCALE GENOMIC DNA]</scope>
    <source>
        <strain evidence="3">LWP01</strain>
    </source>
</reference>
<dbReference type="EMBL" id="JAARRL010000023">
    <property type="protein sequence ID" value="MBC1501503.1"/>
    <property type="molecule type" value="Genomic_DNA"/>
</dbReference>
<dbReference type="EMBL" id="CP011102">
    <property type="protein sequence ID" value="AQY52368.1"/>
    <property type="molecule type" value="Genomic_DNA"/>
</dbReference>
<dbReference type="KEGG" id="lwi:UE46_16010"/>
<accession>A0A1S7FY70</accession>
<evidence type="ECO:0000313" key="1">
    <source>
        <dbReference type="EMBL" id="AQY52368.1"/>
    </source>
</evidence>
<protein>
    <submittedName>
        <fullName evidence="1">Uncharacterized protein</fullName>
    </submittedName>
</protein>
<sequence>MNLLKIEALYMYIDIGNSRSTFSTLHDGTNILTYLADTINANYANDLLTPFTIKDGDAIVGGVSNFQLLLDIYSDCLTTYYSPDFKNRFNNIPAVTNETLHFYFGAGIGHIDTPSTEDLHDINIVNGTSIINAIEASEKAKVVMKSRLTQKRSAVYSEADYFFNKQPFKFYCLAETQSFGSALNALFFLAFEQLIKSDKQQHLFRIKDSHPDYSNIEIGTELGYNSISKADISSRVSVLIANSDYFLYKKVRMDIVNYLLDLQQIMKGAGHD</sequence>
<keyword evidence="3" id="KW-1185">Reference proteome</keyword>
<name>A0A1S7FY70_9LIST</name>
<proteinExistence type="predicted"/>
<evidence type="ECO:0000313" key="2">
    <source>
        <dbReference type="EMBL" id="MBC1501503.1"/>
    </source>
</evidence>
<dbReference type="Proteomes" id="UP000564536">
    <property type="component" value="Unassembled WGS sequence"/>
</dbReference>